<evidence type="ECO:0000313" key="2">
    <source>
        <dbReference type="Proteomes" id="UP000247409"/>
    </source>
</evidence>
<name>A0A2V3JAM0_9FLOR</name>
<comment type="caution">
    <text evidence="1">The sequence shown here is derived from an EMBL/GenBank/DDBJ whole genome shotgun (WGS) entry which is preliminary data.</text>
</comment>
<dbReference type="AlphaFoldDB" id="A0A2V3JAM0"/>
<proteinExistence type="predicted"/>
<protein>
    <submittedName>
        <fullName evidence="1">Uncharacterized protein</fullName>
    </submittedName>
</protein>
<organism evidence="1 2">
    <name type="scientific">Gracilariopsis chorda</name>
    <dbReference type="NCBI Taxonomy" id="448386"/>
    <lineage>
        <taxon>Eukaryota</taxon>
        <taxon>Rhodophyta</taxon>
        <taxon>Florideophyceae</taxon>
        <taxon>Rhodymeniophycidae</taxon>
        <taxon>Gracilariales</taxon>
        <taxon>Gracilariaceae</taxon>
        <taxon>Gracilariopsis</taxon>
    </lineage>
</organism>
<dbReference type="EMBL" id="NBIV01000002">
    <property type="protein sequence ID" value="PXF49710.1"/>
    <property type="molecule type" value="Genomic_DNA"/>
</dbReference>
<gene>
    <name evidence="1" type="ORF">BWQ96_00362</name>
</gene>
<dbReference type="Proteomes" id="UP000247409">
    <property type="component" value="Unassembled WGS sequence"/>
</dbReference>
<accession>A0A2V3JAM0</accession>
<sequence length="135" mass="16075">MQKQKTMPVGVLTKHWKLGKKDTLRLVKAMEEMSLLEVVRLNKFGKAIRAHDKIIDFCREQVVSENEEGIVKQHKELLKSFLSASTQIHWHTDVWYRPWWDRSVRDEYVMENLGYHLVEAKLERELWGVLCDARL</sequence>
<reference evidence="1 2" key="1">
    <citation type="journal article" date="2018" name="Mol. Biol. Evol.">
        <title>Analysis of the draft genome of the red seaweed Gracilariopsis chorda provides insights into genome size evolution in Rhodophyta.</title>
        <authorList>
            <person name="Lee J."/>
            <person name="Yang E.C."/>
            <person name="Graf L."/>
            <person name="Yang J.H."/>
            <person name="Qiu H."/>
            <person name="Zel Zion U."/>
            <person name="Chan C.X."/>
            <person name="Stephens T.G."/>
            <person name="Weber A.P.M."/>
            <person name="Boo G.H."/>
            <person name="Boo S.M."/>
            <person name="Kim K.M."/>
            <person name="Shin Y."/>
            <person name="Jung M."/>
            <person name="Lee S.J."/>
            <person name="Yim H.S."/>
            <person name="Lee J.H."/>
            <person name="Bhattacharya D."/>
            <person name="Yoon H.S."/>
        </authorList>
    </citation>
    <scope>NUCLEOTIDE SEQUENCE [LARGE SCALE GENOMIC DNA]</scope>
    <source>
        <strain evidence="1 2">SKKU-2015</strain>
        <tissue evidence="1">Whole body</tissue>
    </source>
</reference>
<evidence type="ECO:0000313" key="1">
    <source>
        <dbReference type="EMBL" id="PXF49710.1"/>
    </source>
</evidence>
<keyword evidence="2" id="KW-1185">Reference proteome</keyword>